<feature type="compositionally biased region" description="Basic residues" evidence="1">
    <location>
        <begin position="157"/>
        <end position="176"/>
    </location>
</feature>
<evidence type="ECO:0000313" key="4">
    <source>
        <dbReference type="Proteomes" id="UP001154282"/>
    </source>
</evidence>
<dbReference type="InterPro" id="IPR050796">
    <property type="entry name" value="SCF_F-box_component"/>
</dbReference>
<dbReference type="PANTHER" id="PTHR31672">
    <property type="entry name" value="BNACNNG10540D PROTEIN"/>
    <property type="match status" value="1"/>
</dbReference>
<proteinExistence type="predicted"/>
<dbReference type="PROSITE" id="PS50181">
    <property type="entry name" value="FBOX"/>
    <property type="match status" value="1"/>
</dbReference>
<dbReference type="Pfam" id="PF00646">
    <property type="entry name" value="F-box"/>
    <property type="match status" value="1"/>
</dbReference>
<dbReference type="InterPro" id="IPR036047">
    <property type="entry name" value="F-box-like_dom_sf"/>
</dbReference>
<dbReference type="Proteomes" id="UP001154282">
    <property type="component" value="Unassembled WGS sequence"/>
</dbReference>
<dbReference type="EMBL" id="CAMGYJ010000008">
    <property type="protein sequence ID" value="CAI0459601.1"/>
    <property type="molecule type" value="Genomic_DNA"/>
</dbReference>
<dbReference type="Gene3D" id="1.20.1280.50">
    <property type="match status" value="1"/>
</dbReference>
<feature type="region of interest" description="Disordered" evidence="1">
    <location>
        <begin position="157"/>
        <end position="184"/>
    </location>
</feature>
<comment type="caution">
    <text evidence="3">The sequence shown here is derived from an EMBL/GenBank/DDBJ whole genome shotgun (WGS) entry which is preliminary data.</text>
</comment>
<dbReference type="InterPro" id="IPR011043">
    <property type="entry name" value="Gal_Oxase/kelch_b-propeller"/>
</dbReference>
<accession>A0AAV0NM45</accession>
<feature type="non-terminal residue" evidence="3">
    <location>
        <position position="1"/>
    </location>
</feature>
<dbReference type="InterPro" id="IPR001810">
    <property type="entry name" value="F-box_dom"/>
</dbReference>
<organism evidence="3 4">
    <name type="scientific">Linum tenue</name>
    <dbReference type="NCBI Taxonomy" id="586396"/>
    <lineage>
        <taxon>Eukaryota</taxon>
        <taxon>Viridiplantae</taxon>
        <taxon>Streptophyta</taxon>
        <taxon>Embryophyta</taxon>
        <taxon>Tracheophyta</taxon>
        <taxon>Spermatophyta</taxon>
        <taxon>Magnoliopsida</taxon>
        <taxon>eudicotyledons</taxon>
        <taxon>Gunneridae</taxon>
        <taxon>Pentapetalae</taxon>
        <taxon>rosids</taxon>
        <taxon>fabids</taxon>
        <taxon>Malpighiales</taxon>
        <taxon>Linaceae</taxon>
        <taxon>Linum</taxon>
    </lineage>
</organism>
<dbReference type="SMART" id="SM00256">
    <property type="entry name" value="FBOX"/>
    <property type="match status" value="1"/>
</dbReference>
<reference evidence="3" key="1">
    <citation type="submission" date="2022-08" db="EMBL/GenBank/DDBJ databases">
        <authorList>
            <person name="Gutierrez-Valencia J."/>
        </authorList>
    </citation>
    <scope>NUCLEOTIDE SEQUENCE</scope>
</reference>
<name>A0AAV0NM45_9ROSI</name>
<sequence length="581" mass="65823">RYFRAGPRRTGRTPLAVVSLLLRFSFFLKPGSSLKSSLSLSLSASFFLESTTGKPNCRFPEKAIHLRSHRSSGGKSTAFRVLVVGLVGSEMEKTEEVARKSNKGGSSCCLINDVVPEELLTKILIRLPLDQIFRCKSVCKNWLSLIQNPLFSTYYTKKKKKKQSKKRKKQKKKKKSTTFSCNLNSHPQQRSAVLIPNNKGRRKDERKRLKFSLDFVPDISQLHGVDTYNDLLQRVPQNLKENQKRVILGSNGLCKWHPPNYYTTRDLILGSSNGLLLCAPLLFTQTPGKGPVFDDFAPIYVVCNPHTKQWLQVKPPPPFCSSIFPHATHVSFVSDFDSDGGCWFKIIRLPLEFKTRRRRSLELQVFSSKSWEWTATTVPSLPRSIGPDYPTEMVVAVELKKKNGSPRLCWLFKDTQAVVYDPINNVVDAVIGAIRPPNPRIVPEVFLDEMCVSKGCLWAGSLYSRKKLKIYKVSGKKWKMVEDFDMMHVYNPSGDRIVMLVFRWISFVTMNPDDPQEVYLRSHNSIALLNLRTRALKVLGALGDPNCNCILMPPAIRVKPSTIICDNPLWPTPLPSFSSSS</sequence>
<protein>
    <recommendedName>
        <fullName evidence="2">F-box domain-containing protein</fullName>
    </recommendedName>
</protein>
<dbReference type="SUPFAM" id="SSF81383">
    <property type="entry name" value="F-box domain"/>
    <property type="match status" value="1"/>
</dbReference>
<feature type="domain" description="F-box" evidence="2">
    <location>
        <begin position="109"/>
        <end position="158"/>
    </location>
</feature>
<evidence type="ECO:0000256" key="1">
    <source>
        <dbReference type="SAM" id="MobiDB-lite"/>
    </source>
</evidence>
<dbReference type="AlphaFoldDB" id="A0AAV0NM45"/>
<evidence type="ECO:0000313" key="3">
    <source>
        <dbReference type="EMBL" id="CAI0459601.1"/>
    </source>
</evidence>
<dbReference type="SUPFAM" id="SSF50965">
    <property type="entry name" value="Galactose oxidase, central domain"/>
    <property type="match status" value="1"/>
</dbReference>
<evidence type="ECO:0000259" key="2">
    <source>
        <dbReference type="PROSITE" id="PS50181"/>
    </source>
</evidence>
<keyword evidence="4" id="KW-1185">Reference proteome</keyword>
<dbReference type="Pfam" id="PF24750">
    <property type="entry name" value="b-prop_At3g26010-like"/>
    <property type="match status" value="1"/>
</dbReference>
<dbReference type="PANTHER" id="PTHR31672:SF9">
    <property type="entry name" value="F-BOX DOMAIN-CONTAINING PROTEIN"/>
    <property type="match status" value="1"/>
</dbReference>
<dbReference type="InterPro" id="IPR056592">
    <property type="entry name" value="Beta-prop_At3g26010-like"/>
</dbReference>
<gene>
    <name evidence="3" type="ORF">LITE_LOCUS34088</name>
</gene>